<dbReference type="EMBL" id="JARBJD010000356">
    <property type="protein sequence ID" value="KAK2943227.1"/>
    <property type="molecule type" value="Genomic_DNA"/>
</dbReference>
<name>A0ABQ9WX15_9EUKA</name>
<proteinExistence type="predicted"/>
<protein>
    <submittedName>
        <fullName evidence="2">Uncharacterized protein</fullName>
    </submittedName>
</protein>
<feature type="compositionally biased region" description="Pro residues" evidence="1">
    <location>
        <begin position="120"/>
        <end position="131"/>
    </location>
</feature>
<feature type="compositionally biased region" description="Polar residues" evidence="1">
    <location>
        <begin position="142"/>
        <end position="152"/>
    </location>
</feature>
<feature type="compositionally biased region" description="Polar residues" evidence="1">
    <location>
        <begin position="44"/>
        <end position="65"/>
    </location>
</feature>
<evidence type="ECO:0000256" key="1">
    <source>
        <dbReference type="SAM" id="MobiDB-lite"/>
    </source>
</evidence>
<evidence type="ECO:0000313" key="2">
    <source>
        <dbReference type="EMBL" id="KAK2943227.1"/>
    </source>
</evidence>
<accession>A0ABQ9WX15</accession>
<gene>
    <name evidence="2" type="ORF">BLNAU_21853</name>
</gene>
<feature type="compositionally biased region" description="Low complexity" evidence="1">
    <location>
        <begin position="7"/>
        <end position="21"/>
    </location>
</feature>
<keyword evidence="3" id="KW-1185">Reference proteome</keyword>
<comment type="caution">
    <text evidence="2">The sequence shown here is derived from an EMBL/GenBank/DDBJ whole genome shotgun (WGS) entry which is preliminary data.</text>
</comment>
<dbReference type="Proteomes" id="UP001281761">
    <property type="component" value="Unassembled WGS sequence"/>
</dbReference>
<organism evidence="2 3">
    <name type="scientific">Blattamonas nauphoetae</name>
    <dbReference type="NCBI Taxonomy" id="2049346"/>
    <lineage>
        <taxon>Eukaryota</taxon>
        <taxon>Metamonada</taxon>
        <taxon>Preaxostyla</taxon>
        <taxon>Oxymonadida</taxon>
        <taxon>Blattamonas</taxon>
    </lineage>
</organism>
<reference evidence="2 3" key="1">
    <citation type="journal article" date="2022" name="bioRxiv">
        <title>Genomics of Preaxostyla Flagellates Illuminates Evolutionary Transitions and the Path Towards Mitochondrial Loss.</title>
        <authorList>
            <person name="Novak L.V.F."/>
            <person name="Treitli S.C."/>
            <person name="Pyrih J."/>
            <person name="Halakuc P."/>
            <person name="Pipaliya S.V."/>
            <person name="Vacek V."/>
            <person name="Brzon O."/>
            <person name="Soukal P."/>
            <person name="Eme L."/>
            <person name="Dacks J.B."/>
            <person name="Karnkowska A."/>
            <person name="Elias M."/>
            <person name="Hampl V."/>
        </authorList>
    </citation>
    <scope>NUCLEOTIDE SEQUENCE [LARGE SCALE GENOMIC DNA]</scope>
    <source>
        <strain evidence="2">NAU3</strain>
        <tissue evidence="2">Gut</tissue>
    </source>
</reference>
<sequence>MSLSATVRRNTPSVSSPPNSTKRFKRNGSTKGSWNEVNRRHTLPHSSPLSPRSASFDSPSTNPVDQNAREARIDTARGLGQRGGVRGSGQSVPLHTSRAHAAEGASRPVSSRLAITTPPLSLPPPSSPSCPPSHSLPLPSHRATQSSRSQSPLFHQLRRPLVWPLLANLRGSSLRSKEQRHTHLRKHNTRHHSRQLLCTPCSFRSSCLHSTLQIRQNTTLERCGGKEGVGHPRIQTPATHPLLVGHRLPHFLLLPLLPRACFSHSTPTRTALKLVGLLHNHRIQLISDRIGSALAGEEDALSGYPPLLHLSLHVSLPSYHHPEKVWKDVRGFVCAAMVGLFEETLIEFVVLESHLV</sequence>
<evidence type="ECO:0000313" key="3">
    <source>
        <dbReference type="Proteomes" id="UP001281761"/>
    </source>
</evidence>
<feature type="region of interest" description="Disordered" evidence="1">
    <location>
        <begin position="1"/>
        <end position="152"/>
    </location>
</feature>